<feature type="domain" description="G-protein coupled receptors family 1 profile" evidence="10">
    <location>
        <begin position="884"/>
        <end position="1121"/>
    </location>
</feature>
<dbReference type="PROSITE" id="PS50221">
    <property type="entry name" value="GAIN_B"/>
    <property type="match status" value="1"/>
</dbReference>
<dbReference type="InterPro" id="IPR017981">
    <property type="entry name" value="GPCR_2-like_7TM"/>
</dbReference>
<evidence type="ECO:0000256" key="6">
    <source>
        <dbReference type="SAM" id="MobiDB-lite"/>
    </source>
</evidence>
<evidence type="ECO:0000256" key="7">
    <source>
        <dbReference type="SAM" id="Phobius"/>
    </source>
</evidence>
<dbReference type="Gene3D" id="2.60.220.50">
    <property type="match status" value="1"/>
</dbReference>
<dbReference type="PANTHER" id="PTHR47767">
    <property type="entry name" value="ADHESION G PROTEIN-COUPLED RECEPTOR G7"/>
    <property type="match status" value="1"/>
</dbReference>
<dbReference type="PROSITE" id="PS50262">
    <property type="entry name" value="G_PROTEIN_RECEP_F1_2"/>
    <property type="match status" value="1"/>
</dbReference>
<evidence type="ECO:0000256" key="2">
    <source>
        <dbReference type="ARBA" id="ARBA00022692"/>
    </source>
</evidence>
<feature type="domain" description="G-protein coupled receptors family 2 profile 2" evidence="9">
    <location>
        <begin position="869"/>
        <end position="1125"/>
    </location>
</feature>
<name>A0ABP0G4D4_CLALP</name>
<dbReference type="SUPFAM" id="SSF81321">
    <property type="entry name" value="Family A G protein-coupled receptor-like"/>
    <property type="match status" value="1"/>
</dbReference>
<keyword evidence="12" id="KW-1185">Reference proteome</keyword>
<accession>A0ABP0G4D4</accession>
<keyword evidence="4 7" id="KW-0472">Membrane</keyword>
<dbReference type="CDD" id="cd15040">
    <property type="entry name" value="7tmB2_Adhesion"/>
    <property type="match status" value="1"/>
</dbReference>
<organism evidence="11 12">
    <name type="scientific">Clavelina lepadiformis</name>
    <name type="common">Light-bulb sea squirt</name>
    <name type="synonym">Ascidia lepadiformis</name>
    <dbReference type="NCBI Taxonomy" id="159417"/>
    <lineage>
        <taxon>Eukaryota</taxon>
        <taxon>Metazoa</taxon>
        <taxon>Chordata</taxon>
        <taxon>Tunicata</taxon>
        <taxon>Ascidiacea</taxon>
        <taxon>Aplousobranchia</taxon>
        <taxon>Clavelinidae</taxon>
        <taxon>Clavelina</taxon>
    </lineage>
</organism>
<feature type="transmembrane region" description="Helical" evidence="7">
    <location>
        <begin position="905"/>
        <end position="927"/>
    </location>
</feature>
<dbReference type="Gene3D" id="1.20.1070.10">
    <property type="entry name" value="Rhodopsin 7-helix transmembrane proteins"/>
    <property type="match status" value="1"/>
</dbReference>
<dbReference type="InterPro" id="IPR017452">
    <property type="entry name" value="GPCR_Rhodpsn_7TM"/>
</dbReference>
<dbReference type="Pfam" id="PF01825">
    <property type="entry name" value="GPS"/>
    <property type="match status" value="1"/>
</dbReference>
<comment type="caution">
    <text evidence="11">The sequence shown here is derived from an EMBL/GenBank/DDBJ whole genome shotgun (WGS) entry which is preliminary data.</text>
</comment>
<gene>
    <name evidence="11" type="ORF">CVLEPA_LOCUS18618</name>
</gene>
<dbReference type="InterPro" id="IPR057244">
    <property type="entry name" value="GAIN_B"/>
</dbReference>
<dbReference type="InterPro" id="IPR000832">
    <property type="entry name" value="GPCR_2_secretin-like"/>
</dbReference>
<feature type="transmembrane region" description="Helical" evidence="7">
    <location>
        <begin position="939"/>
        <end position="969"/>
    </location>
</feature>
<evidence type="ECO:0000313" key="12">
    <source>
        <dbReference type="Proteomes" id="UP001642483"/>
    </source>
</evidence>
<keyword evidence="5" id="KW-1015">Disulfide bond</keyword>
<evidence type="ECO:0000256" key="5">
    <source>
        <dbReference type="ARBA" id="ARBA00023157"/>
    </source>
</evidence>
<feature type="domain" description="GAIN-B" evidence="8">
    <location>
        <begin position="709"/>
        <end position="865"/>
    </location>
</feature>
<keyword evidence="3 7" id="KW-1133">Transmembrane helix</keyword>
<feature type="transmembrane region" description="Helical" evidence="7">
    <location>
        <begin position="1101"/>
        <end position="1123"/>
    </location>
</feature>
<evidence type="ECO:0000313" key="11">
    <source>
        <dbReference type="EMBL" id="CAK8686691.1"/>
    </source>
</evidence>
<dbReference type="InterPro" id="IPR000203">
    <property type="entry name" value="GPS"/>
</dbReference>
<dbReference type="EMBL" id="CAWYQH010000102">
    <property type="protein sequence ID" value="CAK8686691.1"/>
    <property type="molecule type" value="Genomic_DNA"/>
</dbReference>
<dbReference type="InterPro" id="IPR053066">
    <property type="entry name" value="ADGR_G7"/>
</dbReference>
<reference evidence="11 12" key="1">
    <citation type="submission" date="2024-02" db="EMBL/GenBank/DDBJ databases">
        <authorList>
            <person name="Daric V."/>
            <person name="Darras S."/>
        </authorList>
    </citation>
    <scope>NUCLEOTIDE SEQUENCE [LARGE SCALE GENOMIC DNA]</scope>
</reference>
<feature type="region of interest" description="Disordered" evidence="6">
    <location>
        <begin position="1151"/>
        <end position="1176"/>
    </location>
</feature>
<dbReference type="InterPro" id="IPR046338">
    <property type="entry name" value="GAIN_dom_sf"/>
</dbReference>
<feature type="transmembrane region" description="Helical" evidence="7">
    <location>
        <begin position="1069"/>
        <end position="1089"/>
    </location>
</feature>
<comment type="subcellular location">
    <subcellularLocation>
        <location evidence="1">Membrane</location>
        <topology evidence="1">Multi-pass membrane protein</topology>
    </subcellularLocation>
</comment>
<sequence>MAAQHFCRQDCPSILENNVAVYNSSRTFNSTGEFACSNGLLYSNGTKLTSNSTLCLATAKWRGQDNVQCLTDFSSTALSPTYTTEYSNVTDVETDSGTDISTDSNTFFNTSTFAILGDVTSLPPTVTNKTVAGNANITDPTTNNSTTVHETTYTHPPILANTTDPSSAATSLADTTDVTTLSLTVTNTTDAAVDNTTTLPNISTWPLFDTTYTPLPTLENTTGFSSIASSLTDITEYLDVTDVGTVGGTNVSTDSNSLFNTSTTAAVLDVTNFLPNATNTTAAVHANITDPTTSNDATVGVDNTTTLPNISTLPSLDTTYTPLPTLENTTDFSSIASSLTDTTEYLDVTDVGTGSGTNINNVTTFLPGATNTTAAVQNTTTSSDISTTPSLGLTTASISITNATVFDTTDVTTTIKAENTTIWPSTATMSSSDTPIFSTTLTESTSTKEATSFISTSSRPTTAGSSCIDTICYGCKSCDYDKFGNCLCECITGYKQTTSGQCEAILCQQEAVEYPNAPDIKVTFPSTQTGFSNASVDKCPDATANQGLPYGNRACTLNGTWLAPKWLSSCDANAESFVNVTFNSTTERQEAANNLEVITSEPETLTADDVTTTTQALENVVNTETLDQNTSSAVVATVGNLLSVPEEELQQSGQADSLMETLDSVGEKIELNEGEEYQEVSSTLAIAVVQPALSVVENGIGFQFKSLSTPTELGFRSDQLSTFTGKPQREASSYILLPQQAFAQSQDNRVSFYAFPDDKLFRASTTVGMNAVNDFIGSEIVLSASVVNSTNVQNLETPVVIRLSFTTNASNFENVEKMCVFWDETGNGFWSSKELIEQNVTYETAECKFNHLTNFATLFSTSSVNTPALDLITIIGSSISIVCLALLVITFVFKRKSRKGSGKFRSAFLLVNLGIALLIFNISLIVSEQPSVQKYGCEVIAVFIHFSLLASLAWMMVEGVVIYISVVHVLYAHAHITDRQVIVLSLVWGWLMPVIFVAVVAGVDISNYTRDDTECWLGKDLVVNLIVIPAAVMLGINLILYIATVAFILFRRRPTKVNRRSSDVRKNIALSLTLFVTVGGTWLFGFAIPGTETYDQTASVVFAYIFTILNALQGLFLFVLYVVRQLLTVDMFKQVVNRTLEPLAKTLSSTVDNSNGGRSRKSVNAARGAPSRSASSGFDVLTCTAELTQRRDEM</sequence>
<evidence type="ECO:0000256" key="1">
    <source>
        <dbReference type="ARBA" id="ARBA00004141"/>
    </source>
</evidence>
<proteinExistence type="predicted"/>
<dbReference type="InterPro" id="IPR053985">
    <property type="entry name" value="GPR128_GAIN_subdom_A"/>
</dbReference>
<feature type="transmembrane region" description="Helical" evidence="7">
    <location>
        <begin position="1021"/>
        <end position="1049"/>
    </location>
</feature>
<dbReference type="PRINTS" id="PR00249">
    <property type="entry name" value="GPCRSECRETIN"/>
</dbReference>
<keyword evidence="2 7" id="KW-0812">Transmembrane</keyword>
<dbReference type="Pfam" id="PF00002">
    <property type="entry name" value="7tm_2"/>
    <property type="match status" value="1"/>
</dbReference>
<protein>
    <submittedName>
        <fullName evidence="11">Uncharacterized protein</fullName>
    </submittedName>
</protein>
<dbReference type="Pfam" id="PF22259">
    <property type="entry name" value="GPR128_GAIN_subdomA"/>
    <property type="match status" value="1"/>
</dbReference>
<feature type="transmembrane region" description="Helical" evidence="7">
    <location>
        <begin position="871"/>
        <end position="893"/>
    </location>
</feature>
<evidence type="ECO:0000256" key="4">
    <source>
        <dbReference type="ARBA" id="ARBA00023136"/>
    </source>
</evidence>
<dbReference type="Proteomes" id="UP001642483">
    <property type="component" value="Unassembled WGS sequence"/>
</dbReference>
<evidence type="ECO:0000259" key="9">
    <source>
        <dbReference type="PROSITE" id="PS50261"/>
    </source>
</evidence>
<feature type="transmembrane region" description="Helical" evidence="7">
    <location>
        <begin position="981"/>
        <end position="1001"/>
    </location>
</feature>
<evidence type="ECO:0000259" key="10">
    <source>
        <dbReference type="PROSITE" id="PS50262"/>
    </source>
</evidence>
<evidence type="ECO:0000256" key="3">
    <source>
        <dbReference type="ARBA" id="ARBA00022989"/>
    </source>
</evidence>
<feature type="compositionally biased region" description="Low complexity" evidence="6">
    <location>
        <begin position="1165"/>
        <end position="1176"/>
    </location>
</feature>
<evidence type="ECO:0000259" key="8">
    <source>
        <dbReference type="PROSITE" id="PS50221"/>
    </source>
</evidence>
<dbReference type="PROSITE" id="PS50261">
    <property type="entry name" value="G_PROTEIN_RECEP_F2_4"/>
    <property type="match status" value="1"/>
</dbReference>